<comment type="caution">
    <text evidence="3">The sequence shown here is derived from an EMBL/GenBank/DDBJ whole genome shotgun (WGS) entry which is preliminary data.</text>
</comment>
<feature type="domain" description="Chromo" evidence="2">
    <location>
        <begin position="43"/>
        <end position="79"/>
    </location>
</feature>
<dbReference type="EMBL" id="MU865002">
    <property type="protein sequence ID" value="KAK4460897.1"/>
    <property type="molecule type" value="Genomic_DNA"/>
</dbReference>
<dbReference type="InterPro" id="IPR016197">
    <property type="entry name" value="Chromo-like_dom_sf"/>
</dbReference>
<dbReference type="Gene3D" id="2.40.50.40">
    <property type="match status" value="1"/>
</dbReference>
<evidence type="ECO:0000256" key="1">
    <source>
        <dbReference type="ARBA" id="ARBA00011353"/>
    </source>
</evidence>
<comment type="subunit">
    <text evidence="1">Component of the NuA4 histone acetyltransferase complex.</text>
</comment>
<feature type="non-terminal residue" evidence="3">
    <location>
        <position position="1"/>
    </location>
</feature>
<sequence>RIYSVVLITQLKRALRGQDKFGRYPPLPGRVVGISDETGEDQYELDKILSRRVIWRAGKPDIKYLVKWNGYGSEKQSFS</sequence>
<evidence type="ECO:0000313" key="3">
    <source>
        <dbReference type="EMBL" id="KAK4460897.1"/>
    </source>
</evidence>
<reference evidence="3" key="1">
    <citation type="journal article" date="2023" name="Mol. Phylogenet. Evol.">
        <title>Genome-scale phylogeny and comparative genomics of the fungal order Sordariales.</title>
        <authorList>
            <person name="Hensen N."/>
            <person name="Bonometti L."/>
            <person name="Westerberg I."/>
            <person name="Brannstrom I.O."/>
            <person name="Guillou S."/>
            <person name="Cros-Aarteil S."/>
            <person name="Calhoun S."/>
            <person name="Haridas S."/>
            <person name="Kuo A."/>
            <person name="Mondo S."/>
            <person name="Pangilinan J."/>
            <person name="Riley R."/>
            <person name="LaButti K."/>
            <person name="Andreopoulos B."/>
            <person name="Lipzen A."/>
            <person name="Chen C."/>
            <person name="Yan M."/>
            <person name="Daum C."/>
            <person name="Ng V."/>
            <person name="Clum A."/>
            <person name="Steindorff A."/>
            <person name="Ohm R.A."/>
            <person name="Martin F."/>
            <person name="Silar P."/>
            <person name="Natvig D.O."/>
            <person name="Lalanne C."/>
            <person name="Gautier V."/>
            <person name="Ament-Velasquez S.L."/>
            <person name="Kruys A."/>
            <person name="Hutchinson M.I."/>
            <person name="Powell A.J."/>
            <person name="Barry K."/>
            <person name="Miller A.N."/>
            <person name="Grigoriev I.V."/>
            <person name="Debuchy R."/>
            <person name="Gladieux P."/>
            <person name="Hiltunen Thoren M."/>
            <person name="Johannesson H."/>
        </authorList>
    </citation>
    <scope>NUCLEOTIDE SEQUENCE</scope>
    <source>
        <strain evidence="3">PSN324</strain>
    </source>
</reference>
<dbReference type="SUPFAM" id="SSF54160">
    <property type="entry name" value="Chromo domain-like"/>
    <property type="match status" value="1"/>
</dbReference>
<dbReference type="Proteomes" id="UP001321749">
    <property type="component" value="Unassembled WGS sequence"/>
</dbReference>
<dbReference type="InterPro" id="IPR000953">
    <property type="entry name" value="Chromo/chromo_shadow_dom"/>
</dbReference>
<reference evidence="3" key="2">
    <citation type="submission" date="2023-06" db="EMBL/GenBank/DDBJ databases">
        <authorList>
            <consortium name="Lawrence Berkeley National Laboratory"/>
            <person name="Mondo S.J."/>
            <person name="Hensen N."/>
            <person name="Bonometti L."/>
            <person name="Westerberg I."/>
            <person name="Brannstrom I.O."/>
            <person name="Guillou S."/>
            <person name="Cros-Aarteil S."/>
            <person name="Calhoun S."/>
            <person name="Haridas S."/>
            <person name="Kuo A."/>
            <person name="Pangilinan J."/>
            <person name="Riley R."/>
            <person name="Labutti K."/>
            <person name="Andreopoulos B."/>
            <person name="Lipzen A."/>
            <person name="Chen C."/>
            <person name="Yanf M."/>
            <person name="Daum C."/>
            <person name="Ng V."/>
            <person name="Clum A."/>
            <person name="Steindorff A."/>
            <person name="Ohm R."/>
            <person name="Martin F."/>
            <person name="Silar P."/>
            <person name="Natvig D."/>
            <person name="Lalanne C."/>
            <person name="Gautier V."/>
            <person name="Ament-Velasquez S.L."/>
            <person name="Kruys A."/>
            <person name="Hutchinson M.I."/>
            <person name="Powell A.J."/>
            <person name="Barry K."/>
            <person name="Miller A.N."/>
            <person name="Grigoriev I.V."/>
            <person name="Debuchy R."/>
            <person name="Gladieux P."/>
            <person name="Thoren M.H."/>
            <person name="Johannesson H."/>
        </authorList>
    </citation>
    <scope>NUCLEOTIDE SEQUENCE</scope>
    <source>
        <strain evidence="3">PSN324</strain>
    </source>
</reference>
<evidence type="ECO:0000313" key="4">
    <source>
        <dbReference type="Proteomes" id="UP001321749"/>
    </source>
</evidence>
<organism evidence="3 4">
    <name type="scientific">Cladorrhinum samala</name>
    <dbReference type="NCBI Taxonomy" id="585594"/>
    <lineage>
        <taxon>Eukaryota</taxon>
        <taxon>Fungi</taxon>
        <taxon>Dikarya</taxon>
        <taxon>Ascomycota</taxon>
        <taxon>Pezizomycotina</taxon>
        <taxon>Sordariomycetes</taxon>
        <taxon>Sordariomycetidae</taxon>
        <taxon>Sordariales</taxon>
        <taxon>Podosporaceae</taxon>
        <taxon>Cladorrhinum</taxon>
    </lineage>
</organism>
<dbReference type="AlphaFoldDB" id="A0AAV9HND7"/>
<dbReference type="PROSITE" id="PS50013">
    <property type="entry name" value="CHROMO_2"/>
    <property type="match status" value="1"/>
</dbReference>
<name>A0AAV9HND7_9PEZI</name>
<accession>A0AAV9HND7</accession>
<proteinExistence type="predicted"/>
<gene>
    <name evidence="3" type="ORF">QBC42DRAFT_179835</name>
</gene>
<evidence type="ECO:0000259" key="2">
    <source>
        <dbReference type="PROSITE" id="PS50013"/>
    </source>
</evidence>
<protein>
    <recommendedName>
        <fullName evidence="2">Chromo domain-containing protein</fullName>
    </recommendedName>
</protein>
<dbReference type="GO" id="GO:0006338">
    <property type="term" value="P:chromatin remodeling"/>
    <property type="evidence" value="ECO:0007669"/>
    <property type="project" value="UniProtKB-ARBA"/>
</dbReference>
<keyword evidence="4" id="KW-1185">Reference proteome</keyword>